<evidence type="ECO:0000313" key="2">
    <source>
        <dbReference type="EMBL" id="KAF2851972.1"/>
    </source>
</evidence>
<gene>
    <name evidence="2" type="ORF">T440DRAFT_48642</name>
</gene>
<dbReference type="AlphaFoldDB" id="A0A6A7B9T6"/>
<organism evidence="2 3">
    <name type="scientific">Plenodomus tracheiphilus IPT5</name>
    <dbReference type="NCBI Taxonomy" id="1408161"/>
    <lineage>
        <taxon>Eukaryota</taxon>
        <taxon>Fungi</taxon>
        <taxon>Dikarya</taxon>
        <taxon>Ascomycota</taxon>
        <taxon>Pezizomycotina</taxon>
        <taxon>Dothideomycetes</taxon>
        <taxon>Pleosporomycetidae</taxon>
        <taxon>Pleosporales</taxon>
        <taxon>Pleosporineae</taxon>
        <taxon>Leptosphaeriaceae</taxon>
        <taxon>Plenodomus</taxon>
    </lineage>
</organism>
<evidence type="ECO:0000313" key="3">
    <source>
        <dbReference type="Proteomes" id="UP000799423"/>
    </source>
</evidence>
<evidence type="ECO:0000256" key="1">
    <source>
        <dbReference type="SAM" id="MobiDB-lite"/>
    </source>
</evidence>
<keyword evidence="3" id="KW-1185">Reference proteome</keyword>
<dbReference type="Proteomes" id="UP000799423">
    <property type="component" value="Unassembled WGS sequence"/>
</dbReference>
<feature type="compositionally biased region" description="Polar residues" evidence="1">
    <location>
        <begin position="488"/>
        <end position="500"/>
    </location>
</feature>
<feature type="region of interest" description="Disordered" evidence="1">
    <location>
        <begin position="184"/>
        <end position="233"/>
    </location>
</feature>
<feature type="region of interest" description="Disordered" evidence="1">
    <location>
        <begin position="459"/>
        <end position="500"/>
    </location>
</feature>
<name>A0A6A7B9T6_9PLEO</name>
<sequence>MGRPKQEPRRSEDMSSTTSGKGTVETGANIFSSLTTTFHFADFVATSSQASTEITSLANLIHAVRRDLTETSRLYSSPTVSNFLDAWADKRAWIESTLLDVRRALNDIGMGMDAAPQDGSESEVMTSKRKFDWAVTHQRRLLKKQQQLSACHHNLSGAMHVMQTVELCGLPGSMLQDPIFEAPARPWMPTDERNASRGPHSRQKYRVSQTNLSVSSVNLSETDKDTADSSSITSIPAELPGCIPYNTVQPETWNLSTLSNLPSPRLTKLRRSRALSSHVRSFVAPDAETPSLSAISDELSTRKASPLQRNDATTSTLTAITTPMIGRRYRACAVDVYPQPDKHRSFPSELPRLRHQSSLMKDLVSYVLPSTASETLPNKEWTSSPVLISPTLSVTACSDIPEKETSPPTRDDGDIMAREYPLQLTNNSEEFFLATQNADAPYVGMNIYAQSSLRRQIHPSYDPKLHSSHSPDKRRPSLGTTRVDRSMSLPTSPAVQFPTYSNSHPERILIYNEDVTLSKLQRVLPKEHYTEHFGASSEEATPIPTPRTDPINTAGTSVLMGVSQAQKARDIDSPELITGVEAPTTSFKTPSSSEISQGSASSFITASARSAESIHPTCSSNSTSAQAKRRAAHARRMQVAFGKADTF</sequence>
<feature type="compositionally biased region" description="Basic and acidic residues" evidence="1">
    <location>
        <begin position="1"/>
        <end position="13"/>
    </location>
</feature>
<dbReference type="EMBL" id="MU006300">
    <property type="protein sequence ID" value="KAF2851972.1"/>
    <property type="molecule type" value="Genomic_DNA"/>
</dbReference>
<reference evidence="2" key="1">
    <citation type="submission" date="2020-01" db="EMBL/GenBank/DDBJ databases">
        <authorList>
            <consortium name="DOE Joint Genome Institute"/>
            <person name="Haridas S."/>
            <person name="Albert R."/>
            <person name="Binder M."/>
            <person name="Bloem J."/>
            <person name="Labutti K."/>
            <person name="Salamov A."/>
            <person name="Andreopoulos B."/>
            <person name="Baker S.E."/>
            <person name="Barry K."/>
            <person name="Bills G."/>
            <person name="Bluhm B.H."/>
            <person name="Cannon C."/>
            <person name="Castanera R."/>
            <person name="Culley D.E."/>
            <person name="Daum C."/>
            <person name="Ezra D."/>
            <person name="Gonzalez J.B."/>
            <person name="Henrissat B."/>
            <person name="Kuo A."/>
            <person name="Liang C."/>
            <person name="Lipzen A."/>
            <person name="Lutzoni F."/>
            <person name="Magnuson J."/>
            <person name="Mondo S."/>
            <person name="Nolan M."/>
            <person name="Ohm R."/>
            <person name="Pangilinan J."/>
            <person name="Park H.-J."/>
            <person name="Ramirez L."/>
            <person name="Alfaro M."/>
            <person name="Sun H."/>
            <person name="Tritt A."/>
            <person name="Yoshinaga Y."/>
            <person name="Zwiers L.-H."/>
            <person name="Turgeon B.G."/>
            <person name="Goodwin S.B."/>
            <person name="Spatafora J.W."/>
            <person name="Crous P.W."/>
            <person name="Grigoriev I.V."/>
        </authorList>
    </citation>
    <scope>NUCLEOTIDE SEQUENCE</scope>
    <source>
        <strain evidence="2">IPT5</strain>
    </source>
</reference>
<feature type="compositionally biased region" description="Basic and acidic residues" evidence="1">
    <location>
        <begin position="461"/>
        <end position="475"/>
    </location>
</feature>
<accession>A0A6A7B9T6</accession>
<dbReference type="OrthoDB" id="3798150at2759"/>
<feature type="compositionally biased region" description="Polar residues" evidence="1">
    <location>
        <begin position="206"/>
        <end position="220"/>
    </location>
</feature>
<proteinExistence type="predicted"/>
<protein>
    <submittedName>
        <fullName evidence="2">Uncharacterized protein</fullName>
    </submittedName>
</protein>
<feature type="region of interest" description="Disordered" evidence="1">
    <location>
        <begin position="1"/>
        <end position="25"/>
    </location>
</feature>